<sequence>MRLTMHTKVGVLFHHRVFPTCRVHSKRRIRRNPQRKHRPGTIRLCCKLQMKKGAASMHFVDIDNDIAICSKATVKALTSESLEFEFGFVAQEP</sequence>
<gene>
    <name evidence="1" type="ORF">AVEN_23017_1</name>
</gene>
<proteinExistence type="predicted"/>
<organism evidence="1 2">
    <name type="scientific">Araneus ventricosus</name>
    <name type="common">Orbweaver spider</name>
    <name type="synonym">Epeira ventricosa</name>
    <dbReference type="NCBI Taxonomy" id="182803"/>
    <lineage>
        <taxon>Eukaryota</taxon>
        <taxon>Metazoa</taxon>
        <taxon>Ecdysozoa</taxon>
        <taxon>Arthropoda</taxon>
        <taxon>Chelicerata</taxon>
        <taxon>Arachnida</taxon>
        <taxon>Araneae</taxon>
        <taxon>Araneomorphae</taxon>
        <taxon>Entelegynae</taxon>
        <taxon>Araneoidea</taxon>
        <taxon>Araneidae</taxon>
        <taxon>Araneus</taxon>
    </lineage>
</organism>
<name>A0A4Y2LPB6_ARAVE</name>
<dbReference type="Proteomes" id="UP000499080">
    <property type="component" value="Unassembled WGS sequence"/>
</dbReference>
<evidence type="ECO:0000313" key="2">
    <source>
        <dbReference type="Proteomes" id="UP000499080"/>
    </source>
</evidence>
<protein>
    <submittedName>
        <fullName evidence="1">Uncharacterized protein</fullName>
    </submittedName>
</protein>
<dbReference type="EMBL" id="BGPR01005997">
    <property type="protein sequence ID" value="GBN15207.1"/>
    <property type="molecule type" value="Genomic_DNA"/>
</dbReference>
<accession>A0A4Y2LPB6</accession>
<comment type="caution">
    <text evidence="1">The sequence shown here is derived from an EMBL/GenBank/DDBJ whole genome shotgun (WGS) entry which is preliminary data.</text>
</comment>
<keyword evidence="2" id="KW-1185">Reference proteome</keyword>
<dbReference type="AlphaFoldDB" id="A0A4Y2LPB6"/>
<reference evidence="1 2" key="1">
    <citation type="journal article" date="2019" name="Sci. Rep.">
        <title>Orb-weaving spider Araneus ventricosus genome elucidates the spidroin gene catalogue.</title>
        <authorList>
            <person name="Kono N."/>
            <person name="Nakamura H."/>
            <person name="Ohtoshi R."/>
            <person name="Moran D.A.P."/>
            <person name="Shinohara A."/>
            <person name="Yoshida Y."/>
            <person name="Fujiwara M."/>
            <person name="Mori M."/>
            <person name="Tomita M."/>
            <person name="Arakawa K."/>
        </authorList>
    </citation>
    <scope>NUCLEOTIDE SEQUENCE [LARGE SCALE GENOMIC DNA]</scope>
</reference>
<evidence type="ECO:0000313" key="1">
    <source>
        <dbReference type="EMBL" id="GBN15207.1"/>
    </source>
</evidence>